<evidence type="ECO:0000313" key="9">
    <source>
        <dbReference type="Proteomes" id="UP000315724"/>
    </source>
</evidence>
<comment type="pathway">
    <text evidence="6">Metabolic intermediate biosynthesis; acetyl-CoA biosynthesis; acetyl-CoA from acetate: step 1/2.</text>
</comment>
<comment type="similarity">
    <text evidence="1 6 7">Belongs to the acetokinase family.</text>
</comment>
<comment type="cofactor">
    <cofactor evidence="6">
        <name>Mg(2+)</name>
        <dbReference type="ChEBI" id="CHEBI:18420"/>
    </cofactor>
    <cofactor evidence="6">
        <name>Mn(2+)</name>
        <dbReference type="ChEBI" id="CHEBI:29035"/>
    </cofactor>
    <text evidence="6">Mg(2+). Can also accept Mn(2+).</text>
</comment>
<keyword evidence="6" id="KW-0963">Cytoplasm</keyword>
<evidence type="ECO:0000313" key="8">
    <source>
        <dbReference type="EMBL" id="QDT31992.1"/>
    </source>
</evidence>
<feature type="site" description="Transition state stabilizer" evidence="6">
    <location>
        <position position="174"/>
    </location>
</feature>
<keyword evidence="4 6" id="KW-0418">Kinase</keyword>
<dbReference type="OrthoDB" id="9802453at2"/>
<dbReference type="InterPro" id="IPR043129">
    <property type="entry name" value="ATPase_NBD"/>
</dbReference>
<dbReference type="PANTHER" id="PTHR21060">
    <property type="entry name" value="ACETATE KINASE"/>
    <property type="match status" value="1"/>
</dbReference>
<feature type="binding site" evidence="6">
    <location>
        <position position="378"/>
    </location>
    <ligand>
        <name>Mg(2+)</name>
        <dbReference type="ChEBI" id="CHEBI:18420"/>
    </ligand>
</feature>
<keyword evidence="5 6" id="KW-0067">ATP-binding</keyword>
<dbReference type="PROSITE" id="PS01076">
    <property type="entry name" value="ACETATE_KINASE_2"/>
    <property type="match status" value="1"/>
</dbReference>
<evidence type="ECO:0000256" key="7">
    <source>
        <dbReference type="RuleBase" id="RU003835"/>
    </source>
</evidence>
<feature type="binding site" evidence="6">
    <location>
        <begin position="277"/>
        <end position="279"/>
    </location>
    <ligand>
        <name>ATP</name>
        <dbReference type="ChEBI" id="CHEBI:30616"/>
    </ligand>
</feature>
<evidence type="ECO:0000256" key="1">
    <source>
        <dbReference type="ARBA" id="ARBA00008748"/>
    </source>
</evidence>
<comment type="function">
    <text evidence="6">Catalyzes the formation of acetyl phosphate from acetate and ATP. Can also catalyze the reverse reaction.</text>
</comment>
<dbReference type="EMBL" id="CP036267">
    <property type="protein sequence ID" value="QDT31992.1"/>
    <property type="molecule type" value="Genomic_DNA"/>
</dbReference>
<dbReference type="InterPro" id="IPR004372">
    <property type="entry name" value="Ac/propionate_kinase"/>
</dbReference>
<evidence type="ECO:0000256" key="3">
    <source>
        <dbReference type="ARBA" id="ARBA00022741"/>
    </source>
</evidence>
<evidence type="ECO:0000256" key="2">
    <source>
        <dbReference type="ARBA" id="ARBA00022679"/>
    </source>
</evidence>
<gene>
    <name evidence="8" type="primary">ackA_2</name>
    <name evidence="6" type="synonym">ackA</name>
    <name evidence="8" type="ORF">Mal48_12310</name>
</gene>
<evidence type="ECO:0000256" key="5">
    <source>
        <dbReference type="ARBA" id="ARBA00022840"/>
    </source>
</evidence>
<sequence>MLVLALNAGSSSLKFSLLDSIDERQLFHGQFSWAGSEARYLCRSGQEVVQDFELEWRGFPVALERLVAELSLLLDERPIEFVAHRIVHGGPEFTKPLRITSAVETSLELLVPLAPLHLPGSLEVIKAARKALSQIPHIGVFDTAFHATIPAVAATYPIPQQWTERWQIRRFGFHGLSHEYCTNRAYKILEDESPHPRLVIAHIGSGISITAVEDGKSIDTTMGFTPLEGMMMATRCGNLDPGLMLYLLRECSFTPNELADGLNFQSGLLGVSGVSGDLRRVIGEATNGHKPSQLAFQIYVHRLRQGIASMAASMDGLDSLVFTGGVGTHSPLVRSAVSDGLSFLGIEINPDRNRDCVSDALISTEESEKQVLVIETNEELMLCRHAVQVIMEN</sequence>
<keyword evidence="6" id="KW-0460">Magnesium</keyword>
<dbReference type="UniPathway" id="UPA00340">
    <property type="reaction ID" value="UER00458"/>
</dbReference>
<name>A0A517QK27_9PLAN</name>
<dbReference type="RefSeq" id="WP_145196968.1">
    <property type="nucleotide sequence ID" value="NZ_CP036267.1"/>
</dbReference>
<dbReference type="PIRSF" id="PIRSF000722">
    <property type="entry name" value="Acetate_prop_kin"/>
    <property type="match status" value="1"/>
</dbReference>
<dbReference type="AlphaFoldDB" id="A0A517QK27"/>
<dbReference type="GO" id="GO:0000287">
    <property type="term" value="F:magnesium ion binding"/>
    <property type="evidence" value="ECO:0007669"/>
    <property type="project" value="UniProtKB-UniRule"/>
</dbReference>
<keyword evidence="9" id="KW-1185">Reference proteome</keyword>
<keyword evidence="2 6" id="KW-0808">Transferase</keyword>
<comment type="subunit">
    <text evidence="6">Homodimer.</text>
</comment>
<evidence type="ECO:0000256" key="4">
    <source>
        <dbReference type="ARBA" id="ARBA00022777"/>
    </source>
</evidence>
<dbReference type="PROSITE" id="PS01075">
    <property type="entry name" value="ACETATE_KINASE_1"/>
    <property type="match status" value="1"/>
</dbReference>
<feature type="binding site" evidence="6">
    <location>
        <begin position="202"/>
        <end position="206"/>
    </location>
    <ligand>
        <name>ATP</name>
        <dbReference type="ChEBI" id="CHEBI:30616"/>
    </ligand>
</feature>
<dbReference type="PRINTS" id="PR00471">
    <property type="entry name" value="ACETATEKNASE"/>
</dbReference>
<feature type="binding site" evidence="6">
    <location>
        <position position="7"/>
    </location>
    <ligand>
        <name>Mg(2+)</name>
        <dbReference type="ChEBI" id="CHEBI:18420"/>
    </ligand>
</feature>
<accession>A0A517QK27</accession>
<reference evidence="8 9" key="1">
    <citation type="submission" date="2019-02" db="EMBL/GenBank/DDBJ databases">
        <title>Deep-cultivation of Planctomycetes and their phenomic and genomic characterization uncovers novel biology.</title>
        <authorList>
            <person name="Wiegand S."/>
            <person name="Jogler M."/>
            <person name="Boedeker C."/>
            <person name="Pinto D."/>
            <person name="Vollmers J."/>
            <person name="Rivas-Marin E."/>
            <person name="Kohn T."/>
            <person name="Peeters S.H."/>
            <person name="Heuer A."/>
            <person name="Rast P."/>
            <person name="Oberbeckmann S."/>
            <person name="Bunk B."/>
            <person name="Jeske O."/>
            <person name="Meyerdierks A."/>
            <person name="Storesund J.E."/>
            <person name="Kallscheuer N."/>
            <person name="Luecker S."/>
            <person name="Lage O.M."/>
            <person name="Pohl T."/>
            <person name="Merkel B.J."/>
            <person name="Hornburger P."/>
            <person name="Mueller R.-W."/>
            <person name="Bruemmer F."/>
            <person name="Labrenz M."/>
            <person name="Spormann A.M."/>
            <person name="Op den Camp H."/>
            <person name="Overmann J."/>
            <person name="Amann R."/>
            <person name="Jetten M.S.M."/>
            <person name="Mascher T."/>
            <person name="Medema M.H."/>
            <person name="Devos D.P."/>
            <person name="Kaster A.-K."/>
            <person name="Ovreas L."/>
            <person name="Rohde M."/>
            <person name="Galperin M.Y."/>
            <person name="Jogler C."/>
        </authorList>
    </citation>
    <scope>NUCLEOTIDE SEQUENCE [LARGE SCALE GENOMIC DNA]</scope>
    <source>
        <strain evidence="8 9">Mal48</strain>
    </source>
</reference>
<dbReference type="GO" id="GO:0006085">
    <property type="term" value="P:acetyl-CoA biosynthetic process"/>
    <property type="evidence" value="ECO:0007669"/>
    <property type="project" value="UniProtKB-UniRule"/>
</dbReference>
<evidence type="ECO:0000256" key="6">
    <source>
        <dbReference type="HAMAP-Rule" id="MF_00020"/>
    </source>
</evidence>
<keyword evidence="6" id="KW-0479">Metal-binding</keyword>
<protein>
    <recommendedName>
        <fullName evidence="6">Acetate kinase</fullName>
        <ecNumber evidence="6">2.7.2.1</ecNumber>
    </recommendedName>
    <alternativeName>
        <fullName evidence="6">Acetokinase</fullName>
    </alternativeName>
</protein>
<dbReference type="Pfam" id="PF00871">
    <property type="entry name" value="Acetate_kinase"/>
    <property type="match status" value="1"/>
</dbReference>
<dbReference type="GO" id="GO:0005524">
    <property type="term" value="F:ATP binding"/>
    <property type="evidence" value="ECO:0007669"/>
    <property type="project" value="UniProtKB-KW"/>
</dbReference>
<dbReference type="GO" id="GO:0005737">
    <property type="term" value="C:cytoplasm"/>
    <property type="evidence" value="ECO:0007669"/>
    <property type="project" value="UniProtKB-SubCell"/>
</dbReference>
<feature type="binding site" evidence="6">
    <location>
        <position position="85"/>
    </location>
    <ligand>
        <name>substrate</name>
    </ligand>
</feature>
<dbReference type="Proteomes" id="UP000315724">
    <property type="component" value="Chromosome"/>
</dbReference>
<comment type="caution">
    <text evidence="6">Lacks conserved residue(s) required for the propagation of feature annotation.</text>
</comment>
<dbReference type="NCBIfam" id="TIGR00016">
    <property type="entry name" value="ackA"/>
    <property type="match status" value="1"/>
</dbReference>
<dbReference type="PANTHER" id="PTHR21060:SF15">
    <property type="entry name" value="ACETATE KINASE-RELATED"/>
    <property type="match status" value="1"/>
</dbReference>
<dbReference type="GO" id="GO:0006083">
    <property type="term" value="P:acetate metabolic process"/>
    <property type="evidence" value="ECO:0007669"/>
    <property type="project" value="TreeGrafter"/>
</dbReference>
<feature type="binding site" evidence="6">
    <location>
        <position position="14"/>
    </location>
    <ligand>
        <name>ATP</name>
        <dbReference type="ChEBI" id="CHEBI:30616"/>
    </ligand>
</feature>
<dbReference type="EC" id="2.7.2.1" evidence="6"/>
<keyword evidence="3 6" id="KW-0547">Nucleotide-binding</keyword>
<feature type="site" description="Transition state stabilizer" evidence="6">
    <location>
        <position position="235"/>
    </location>
</feature>
<dbReference type="Gene3D" id="3.30.420.40">
    <property type="match status" value="2"/>
</dbReference>
<proteinExistence type="inferred from homology"/>
<dbReference type="GO" id="GO:0008776">
    <property type="term" value="F:acetate kinase activity"/>
    <property type="evidence" value="ECO:0007669"/>
    <property type="project" value="UniProtKB-UniRule"/>
</dbReference>
<organism evidence="8 9">
    <name type="scientific">Thalassoglobus polymorphus</name>
    <dbReference type="NCBI Taxonomy" id="2527994"/>
    <lineage>
        <taxon>Bacteria</taxon>
        <taxon>Pseudomonadati</taxon>
        <taxon>Planctomycetota</taxon>
        <taxon>Planctomycetia</taxon>
        <taxon>Planctomycetales</taxon>
        <taxon>Planctomycetaceae</taxon>
        <taxon>Thalassoglobus</taxon>
    </lineage>
</organism>
<comment type="subcellular location">
    <subcellularLocation>
        <location evidence="6">Cytoplasm</location>
    </subcellularLocation>
</comment>
<comment type="catalytic activity">
    <reaction evidence="6">
        <text>acetate + ATP = acetyl phosphate + ADP</text>
        <dbReference type="Rhea" id="RHEA:11352"/>
        <dbReference type="ChEBI" id="CHEBI:22191"/>
        <dbReference type="ChEBI" id="CHEBI:30089"/>
        <dbReference type="ChEBI" id="CHEBI:30616"/>
        <dbReference type="ChEBI" id="CHEBI:456216"/>
        <dbReference type="EC" id="2.7.2.1"/>
    </reaction>
</comment>
<dbReference type="KEGG" id="tpol:Mal48_12310"/>
<dbReference type="InterPro" id="IPR023865">
    <property type="entry name" value="Aliphatic_acid_kinase_CS"/>
</dbReference>
<dbReference type="HAMAP" id="MF_00020">
    <property type="entry name" value="Acetate_kinase"/>
    <property type="match status" value="1"/>
</dbReference>
<feature type="active site" description="Proton donor/acceptor" evidence="6">
    <location>
        <position position="142"/>
    </location>
</feature>
<dbReference type="InterPro" id="IPR000890">
    <property type="entry name" value="Aliphatic_acid_kin_short-chain"/>
</dbReference>
<dbReference type="SUPFAM" id="SSF53067">
    <property type="entry name" value="Actin-like ATPase domain"/>
    <property type="match status" value="2"/>
</dbReference>